<comment type="caution">
    <text evidence="1">The sequence shown here is derived from an EMBL/GenBank/DDBJ whole genome shotgun (WGS) entry which is preliminary data.</text>
</comment>
<reference evidence="1" key="1">
    <citation type="submission" date="2022-03" db="EMBL/GenBank/DDBJ databases">
        <authorList>
            <person name="Lindestad O."/>
        </authorList>
    </citation>
    <scope>NUCLEOTIDE SEQUENCE</scope>
</reference>
<sequence>MSCEVVIRSARAADLEQRSELVRRGFSAYFWDAFLFFFFQESVRGECFGLVAEVRGAGR</sequence>
<evidence type="ECO:0000313" key="2">
    <source>
        <dbReference type="Proteomes" id="UP000838756"/>
    </source>
</evidence>
<dbReference type="EMBL" id="CAKXAJ010021047">
    <property type="protein sequence ID" value="CAH2226094.1"/>
    <property type="molecule type" value="Genomic_DNA"/>
</dbReference>
<name>A0A8S4R096_9NEOP</name>
<dbReference type="AlphaFoldDB" id="A0A8S4R096"/>
<proteinExistence type="predicted"/>
<protein>
    <submittedName>
        <fullName evidence="1">Jg3019 protein</fullName>
    </submittedName>
</protein>
<organism evidence="1 2">
    <name type="scientific">Pararge aegeria aegeria</name>
    <dbReference type="NCBI Taxonomy" id="348720"/>
    <lineage>
        <taxon>Eukaryota</taxon>
        <taxon>Metazoa</taxon>
        <taxon>Ecdysozoa</taxon>
        <taxon>Arthropoda</taxon>
        <taxon>Hexapoda</taxon>
        <taxon>Insecta</taxon>
        <taxon>Pterygota</taxon>
        <taxon>Neoptera</taxon>
        <taxon>Endopterygota</taxon>
        <taxon>Lepidoptera</taxon>
        <taxon>Glossata</taxon>
        <taxon>Ditrysia</taxon>
        <taxon>Papilionoidea</taxon>
        <taxon>Nymphalidae</taxon>
        <taxon>Satyrinae</taxon>
        <taxon>Satyrini</taxon>
        <taxon>Parargina</taxon>
        <taxon>Pararge</taxon>
    </lineage>
</organism>
<keyword evidence="2" id="KW-1185">Reference proteome</keyword>
<evidence type="ECO:0000313" key="1">
    <source>
        <dbReference type="EMBL" id="CAH2226094.1"/>
    </source>
</evidence>
<feature type="non-terminal residue" evidence="1">
    <location>
        <position position="1"/>
    </location>
</feature>
<gene>
    <name evidence="1" type="primary">jg3019</name>
    <name evidence="1" type="ORF">PAEG_LOCUS7021</name>
</gene>
<accession>A0A8S4R096</accession>
<dbReference type="Proteomes" id="UP000838756">
    <property type="component" value="Unassembled WGS sequence"/>
</dbReference>